<feature type="region of interest" description="Disordered" evidence="1">
    <location>
        <begin position="153"/>
        <end position="184"/>
    </location>
</feature>
<name>A0A1I7YZ22_9BILA</name>
<dbReference type="InterPro" id="IPR001683">
    <property type="entry name" value="PX_dom"/>
</dbReference>
<protein>
    <submittedName>
        <fullName evidence="4">PX domain-containing protein</fullName>
    </submittedName>
</protein>
<dbReference type="AlphaFoldDB" id="A0A1I7YZ22"/>
<evidence type="ECO:0000313" key="3">
    <source>
        <dbReference type="Proteomes" id="UP000095287"/>
    </source>
</evidence>
<keyword evidence="3" id="KW-1185">Reference proteome</keyword>
<reference evidence="4" key="1">
    <citation type="submission" date="2016-11" db="UniProtKB">
        <authorList>
            <consortium name="WormBaseParasite"/>
        </authorList>
    </citation>
    <scope>IDENTIFICATION</scope>
</reference>
<dbReference type="InterPro" id="IPR036871">
    <property type="entry name" value="PX_dom_sf"/>
</dbReference>
<dbReference type="WBParaSite" id="L893_g21133.t1">
    <property type="protein sequence ID" value="L893_g21133.t1"/>
    <property type="gene ID" value="L893_g21133"/>
</dbReference>
<dbReference type="Gene3D" id="3.30.1520.10">
    <property type="entry name" value="Phox-like domain"/>
    <property type="match status" value="1"/>
</dbReference>
<sequence>MSVLLNDENLCSTEFCRMLYRRESNEWRFSVVVSDVIESRSVLGHADYRLVVTAVPRNGIEFEVRKFTLLTRFRQLHKLWTQLAKIHQQLYLHGTFPEFAQPRFFGKSEPDVIIERVEGTKRFLNFIFESDVLCKSKVLHQFFEQAVEMEHTPDVTEPIETTPSTAAQDILSETPPSSSLEEVN</sequence>
<evidence type="ECO:0000256" key="1">
    <source>
        <dbReference type="SAM" id="MobiDB-lite"/>
    </source>
</evidence>
<accession>A0A1I7YZ22</accession>
<dbReference type="PANTHER" id="PTHR15508:SF8">
    <property type="entry name" value="LD24550P"/>
    <property type="match status" value="1"/>
</dbReference>
<dbReference type="SUPFAM" id="SSF64268">
    <property type="entry name" value="PX domain"/>
    <property type="match status" value="1"/>
</dbReference>
<feature type="compositionally biased region" description="Low complexity" evidence="1">
    <location>
        <begin position="171"/>
        <end position="184"/>
    </location>
</feature>
<dbReference type="PANTHER" id="PTHR15508">
    <property type="entry name" value="RIBOSOMAL PROTEIN S6 KINASE"/>
    <property type="match status" value="1"/>
</dbReference>
<feature type="domain" description="PX" evidence="2">
    <location>
        <begin position="63"/>
        <end position="145"/>
    </location>
</feature>
<dbReference type="GO" id="GO:0035091">
    <property type="term" value="F:phosphatidylinositol binding"/>
    <property type="evidence" value="ECO:0007669"/>
    <property type="project" value="InterPro"/>
</dbReference>
<dbReference type="Pfam" id="PF00787">
    <property type="entry name" value="PX"/>
    <property type="match status" value="1"/>
</dbReference>
<dbReference type="Proteomes" id="UP000095287">
    <property type="component" value="Unplaced"/>
</dbReference>
<organism evidence="3 4">
    <name type="scientific">Steinernema glaseri</name>
    <dbReference type="NCBI Taxonomy" id="37863"/>
    <lineage>
        <taxon>Eukaryota</taxon>
        <taxon>Metazoa</taxon>
        <taxon>Ecdysozoa</taxon>
        <taxon>Nematoda</taxon>
        <taxon>Chromadorea</taxon>
        <taxon>Rhabditida</taxon>
        <taxon>Tylenchina</taxon>
        <taxon>Panagrolaimomorpha</taxon>
        <taxon>Strongyloidoidea</taxon>
        <taxon>Steinernematidae</taxon>
        <taxon>Steinernema</taxon>
    </lineage>
</organism>
<proteinExistence type="predicted"/>
<dbReference type="InterPro" id="IPR051866">
    <property type="entry name" value="Intracell_Sig-Traffick_Protein"/>
</dbReference>
<evidence type="ECO:0000313" key="4">
    <source>
        <dbReference type="WBParaSite" id="L893_g21133.t1"/>
    </source>
</evidence>
<evidence type="ECO:0000259" key="2">
    <source>
        <dbReference type="Pfam" id="PF00787"/>
    </source>
</evidence>